<dbReference type="Pfam" id="PF13639">
    <property type="entry name" value="zf-RING_2"/>
    <property type="match status" value="1"/>
</dbReference>
<dbReference type="SMART" id="SM01197">
    <property type="entry name" value="FANCL_C"/>
    <property type="match status" value="1"/>
</dbReference>
<dbReference type="Gene3D" id="3.30.40.10">
    <property type="entry name" value="Zinc/RING finger domain, C3HC4 (zinc finger)"/>
    <property type="match status" value="1"/>
</dbReference>
<evidence type="ECO:0000259" key="4">
    <source>
        <dbReference type="PROSITE" id="PS50966"/>
    </source>
</evidence>
<dbReference type="SUPFAM" id="SSF57850">
    <property type="entry name" value="RING/U-box"/>
    <property type="match status" value="1"/>
</dbReference>
<dbReference type="PROSITE" id="PS50966">
    <property type="entry name" value="ZF_SWIM"/>
    <property type="match status" value="1"/>
</dbReference>
<protein>
    <recommendedName>
        <fullName evidence="7">SWIM-type domain-containing protein</fullName>
    </recommendedName>
</protein>
<keyword evidence="1" id="KW-0862">Zinc</keyword>
<dbReference type="GO" id="GO:0008270">
    <property type="term" value="F:zinc ion binding"/>
    <property type="evidence" value="ECO:0007669"/>
    <property type="project" value="UniProtKB-KW"/>
</dbReference>
<reference evidence="5 6" key="1">
    <citation type="journal article" date="2018" name="Front. Microbiol.">
        <title>Genome-Wide Analysis of Corynespora cassiicola Leaf Fall Disease Putative Effectors.</title>
        <authorList>
            <person name="Lopez D."/>
            <person name="Ribeiro S."/>
            <person name="Label P."/>
            <person name="Fumanal B."/>
            <person name="Venisse J.S."/>
            <person name="Kohler A."/>
            <person name="de Oliveira R.R."/>
            <person name="Labutti K."/>
            <person name="Lipzen A."/>
            <person name="Lail K."/>
            <person name="Bauer D."/>
            <person name="Ohm R.A."/>
            <person name="Barry K.W."/>
            <person name="Spatafora J."/>
            <person name="Grigoriev I.V."/>
            <person name="Martin F.M."/>
            <person name="Pujade-Renaud V."/>
        </authorList>
    </citation>
    <scope>NUCLEOTIDE SEQUENCE [LARGE SCALE GENOMIC DNA]</scope>
    <source>
        <strain evidence="5 6">Philippines</strain>
    </source>
</reference>
<evidence type="ECO:0000256" key="1">
    <source>
        <dbReference type="PROSITE-ProRule" id="PRU00175"/>
    </source>
</evidence>
<accession>A0A2T2NU00</accession>
<dbReference type="InterPro" id="IPR007527">
    <property type="entry name" value="Znf_SWIM"/>
</dbReference>
<evidence type="ECO:0000313" key="5">
    <source>
        <dbReference type="EMBL" id="PSN68863.1"/>
    </source>
</evidence>
<dbReference type="InterPro" id="IPR013083">
    <property type="entry name" value="Znf_RING/FYVE/PHD"/>
</dbReference>
<feature type="domain" description="RING-type" evidence="3">
    <location>
        <begin position="292"/>
        <end position="342"/>
    </location>
</feature>
<keyword evidence="1" id="KW-0479">Metal-binding</keyword>
<sequence length="347" mass="39531">MARGKVQVDESQLRRSSRKRKDVHSEDLKGIKPEADAESEAPKQRQKKARTTKNKKTQAKSPARNAPAAVKEESEEEASPPPSRPSAKRKPAAKPKPKQRSWRGSGDGPSYDAYGNDLPEEEVRRLSRPVAKPKPKTNFRNMFPDGVEYNGYGEEIRQREYQVEPPPKFDAKLRRALSQPLQFVQRNRCDDGYAPGETFTIAGNSGKYYRVKIHHVFECSCADFAFRKQSCKHIIYALVKVLKVSEESEVLYQFALTSAELQTIFEDAPQAPYMHIQEGPPDPNRKPIEGDCPICYCEFEEGKEAIVYCKAHCGNNVHLLCMDTWLRSQRQSYGKGTCPYCRQNWVD</sequence>
<dbReference type="GO" id="GO:0061630">
    <property type="term" value="F:ubiquitin protein ligase activity"/>
    <property type="evidence" value="ECO:0007669"/>
    <property type="project" value="InterPro"/>
</dbReference>
<feature type="compositionally biased region" description="Basic residues" evidence="2">
    <location>
        <begin position="86"/>
        <end position="101"/>
    </location>
</feature>
<dbReference type="CDD" id="cd16494">
    <property type="entry name" value="RING-CH-C4HC3_ZSWM2"/>
    <property type="match status" value="1"/>
</dbReference>
<dbReference type="PANTHER" id="PTHR21540:SF0">
    <property type="entry name" value="PHD FAMILY PROTEIN"/>
    <property type="match status" value="1"/>
</dbReference>
<feature type="compositionally biased region" description="Basic and acidic residues" evidence="2">
    <location>
        <begin position="1"/>
        <end position="13"/>
    </location>
</feature>
<proteinExistence type="predicted"/>
<organism evidence="5 6">
    <name type="scientific">Corynespora cassiicola Philippines</name>
    <dbReference type="NCBI Taxonomy" id="1448308"/>
    <lineage>
        <taxon>Eukaryota</taxon>
        <taxon>Fungi</taxon>
        <taxon>Dikarya</taxon>
        <taxon>Ascomycota</taxon>
        <taxon>Pezizomycotina</taxon>
        <taxon>Dothideomycetes</taxon>
        <taxon>Pleosporomycetidae</taxon>
        <taxon>Pleosporales</taxon>
        <taxon>Corynesporascaceae</taxon>
        <taxon>Corynespora</taxon>
    </lineage>
</organism>
<dbReference type="InterPro" id="IPR039903">
    <property type="entry name" value="Zswim2"/>
</dbReference>
<feature type="compositionally biased region" description="Basic residues" evidence="2">
    <location>
        <begin position="44"/>
        <end position="58"/>
    </location>
</feature>
<feature type="domain" description="SWIM-type" evidence="4">
    <location>
        <begin position="209"/>
        <end position="242"/>
    </location>
</feature>
<feature type="compositionally biased region" description="Basic and acidic residues" evidence="2">
    <location>
        <begin position="23"/>
        <end position="43"/>
    </location>
</feature>
<dbReference type="EMBL" id="KZ678133">
    <property type="protein sequence ID" value="PSN68863.1"/>
    <property type="molecule type" value="Genomic_DNA"/>
</dbReference>
<dbReference type="InterPro" id="IPR001841">
    <property type="entry name" value="Znf_RING"/>
</dbReference>
<feature type="region of interest" description="Disordered" evidence="2">
    <location>
        <begin position="1"/>
        <end position="143"/>
    </location>
</feature>
<keyword evidence="1" id="KW-0863">Zinc-finger</keyword>
<evidence type="ECO:0000259" key="3">
    <source>
        <dbReference type="PROSITE" id="PS50089"/>
    </source>
</evidence>
<dbReference type="Proteomes" id="UP000240883">
    <property type="component" value="Unassembled WGS sequence"/>
</dbReference>
<dbReference type="PANTHER" id="PTHR21540">
    <property type="entry name" value="RING FINGER AND SWIM DOMAIN-CONTAINING PROTEIN 2"/>
    <property type="match status" value="1"/>
</dbReference>
<dbReference type="AlphaFoldDB" id="A0A2T2NU00"/>
<evidence type="ECO:0000313" key="6">
    <source>
        <dbReference type="Proteomes" id="UP000240883"/>
    </source>
</evidence>
<dbReference type="OrthoDB" id="2122982at2759"/>
<evidence type="ECO:0000256" key="2">
    <source>
        <dbReference type="SAM" id="MobiDB-lite"/>
    </source>
</evidence>
<dbReference type="STRING" id="1448308.A0A2T2NU00"/>
<gene>
    <name evidence="5" type="ORF">BS50DRAFT_326759</name>
</gene>
<dbReference type="PROSITE" id="PS50089">
    <property type="entry name" value="ZF_RING_2"/>
    <property type="match status" value="1"/>
</dbReference>
<keyword evidence="6" id="KW-1185">Reference proteome</keyword>
<name>A0A2T2NU00_CORCC</name>
<evidence type="ECO:0008006" key="7">
    <source>
        <dbReference type="Google" id="ProtNLM"/>
    </source>
</evidence>